<evidence type="ECO:0000313" key="1">
    <source>
        <dbReference type="EMBL" id="NGZ85129.1"/>
    </source>
</evidence>
<gene>
    <name evidence="1" type="ORF">GW587_12805</name>
</gene>
<dbReference type="Proteomes" id="UP000666369">
    <property type="component" value="Unassembled WGS sequence"/>
</dbReference>
<dbReference type="EMBL" id="JAADJT010000005">
    <property type="protein sequence ID" value="NGZ85129.1"/>
    <property type="molecule type" value="Genomic_DNA"/>
</dbReference>
<keyword evidence="2" id="KW-1185">Reference proteome</keyword>
<comment type="caution">
    <text evidence="1">The sequence shown here is derived from an EMBL/GenBank/DDBJ whole genome shotgun (WGS) entry which is preliminary data.</text>
</comment>
<reference evidence="1 2" key="1">
    <citation type="submission" date="2020-01" db="EMBL/GenBank/DDBJ databases">
        <authorList>
            <person name="Lee S.D."/>
        </authorList>
    </citation>
    <scope>NUCLEOTIDE SEQUENCE [LARGE SCALE GENOMIC DNA]</scope>
    <source>
        <strain evidence="1 2">SAP-35</strain>
    </source>
</reference>
<sequence length="87" mass="9169">MSLITLNDLPCTTDLDQHAMCAVRGGHGWARDVSVDLKINQSLVQVQDVDLNVLNNNGSIGAGFTGPTVNLAAAQTGFNSAVIPKMF</sequence>
<protein>
    <submittedName>
        <fullName evidence="1">Uncharacterized protein</fullName>
    </submittedName>
</protein>
<name>A0ABX0FKZ2_9BURK</name>
<accession>A0ABX0FKZ2</accession>
<dbReference type="RefSeq" id="WP_166103258.1">
    <property type="nucleotide sequence ID" value="NZ_JAADJT010000005.1"/>
</dbReference>
<organism evidence="1 2">
    <name type="scientific">Duganella aceris</name>
    <dbReference type="NCBI Taxonomy" id="2703883"/>
    <lineage>
        <taxon>Bacteria</taxon>
        <taxon>Pseudomonadati</taxon>
        <taxon>Pseudomonadota</taxon>
        <taxon>Betaproteobacteria</taxon>
        <taxon>Burkholderiales</taxon>
        <taxon>Oxalobacteraceae</taxon>
        <taxon>Telluria group</taxon>
        <taxon>Duganella</taxon>
    </lineage>
</organism>
<reference evidence="2" key="2">
    <citation type="submission" date="2023-07" db="EMBL/GenBank/DDBJ databases">
        <title>Duganella aceri sp. nov., isolated from tree sap.</title>
        <authorList>
            <person name="Kim I.S."/>
        </authorList>
    </citation>
    <scope>NUCLEOTIDE SEQUENCE [LARGE SCALE GENOMIC DNA]</scope>
    <source>
        <strain evidence="2">SAP-35</strain>
    </source>
</reference>
<proteinExistence type="predicted"/>
<evidence type="ECO:0000313" key="2">
    <source>
        <dbReference type="Proteomes" id="UP000666369"/>
    </source>
</evidence>